<feature type="region of interest" description="Disordered" evidence="1">
    <location>
        <begin position="1"/>
        <end position="32"/>
    </location>
</feature>
<evidence type="ECO:0000313" key="3">
    <source>
        <dbReference type="Proteomes" id="UP000765509"/>
    </source>
</evidence>
<sequence length="88" mass="9980">MPQTQGNVLDNPHHQADIKPDALLENKPRSSSKYQDCYKMTYSEKEALKQLSEASIWPKSSGIGEYDHMDLIDYIDGIFIDVASLPDH</sequence>
<keyword evidence="3" id="KW-1185">Reference proteome</keyword>
<dbReference type="EMBL" id="AVOT02019440">
    <property type="protein sequence ID" value="MBW0506976.1"/>
    <property type="molecule type" value="Genomic_DNA"/>
</dbReference>
<evidence type="ECO:0000313" key="2">
    <source>
        <dbReference type="EMBL" id="MBW0506976.1"/>
    </source>
</evidence>
<comment type="caution">
    <text evidence="2">The sequence shown here is derived from an EMBL/GenBank/DDBJ whole genome shotgun (WGS) entry which is preliminary data.</text>
</comment>
<reference evidence="2" key="1">
    <citation type="submission" date="2021-03" db="EMBL/GenBank/DDBJ databases">
        <title>Draft genome sequence of rust myrtle Austropuccinia psidii MF-1, a brazilian biotype.</title>
        <authorList>
            <person name="Quecine M.C."/>
            <person name="Pachon D.M.R."/>
            <person name="Bonatelli M.L."/>
            <person name="Correr F.H."/>
            <person name="Franceschini L.M."/>
            <person name="Leite T.F."/>
            <person name="Margarido G.R.A."/>
            <person name="Almeida C.A."/>
            <person name="Ferrarezi J.A."/>
            <person name="Labate C.A."/>
        </authorList>
    </citation>
    <scope>NUCLEOTIDE SEQUENCE</scope>
    <source>
        <strain evidence="2">MF-1</strain>
    </source>
</reference>
<protein>
    <submittedName>
        <fullName evidence="2">Uncharacterized protein</fullName>
    </submittedName>
</protein>
<organism evidence="2 3">
    <name type="scientific">Austropuccinia psidii MF-1</name>
    <dbReference type="NCBI Taxonomy" id="1389203"/>
    <lineage>
        <taxon>Eukaryota</taxon>
        <taxon>Fungi</taxon>
        <taxon>Dikarya</taxon>
        <taxon>Basidiomycota</taxon>
        <taxon>Pucciniomycotina</taxon>
        <taxon>Pucciniomycetes</taxon>
        <taxon>Pucciniales</taxon>
        <taxon>Sphaerophragmiaceae</taxon>
        <taxon>Austropuccinia</taxon>
    </lineage>
</organism>
<feature type="compositionally biased region" description="Basic and acidic residues" evidence="1">
    <location>
        <begin position="11"/>
        <end position="28"/>
    </location>
</feature>
<dbReference type="Proteomes" id="UP000765509">
    <property type="component" value="Unassembled WGS sequence"/>
</dbReference>
<proteinExistence type="predicted"/>
<dbReference type="AlphaFoldDB" id="A0A9Q3DUP6"/>
<evidence type="ECO:0000256" key="1">
    <source>
        <dbReference type="SAM" id="MobiDB-lite"/>
    </source>
</evidence>
<gene>
    <name evidence="2" type="ORF">O181_046691</name>
</gene>
<dbReference type="OrthoDB" id="2507294at2759"/>
<accession>A0A9Q3DUP6</accession>
<name>A0A9Q3DUP6_9BASI</name>